<dbReference type="Pfam" id="PF03403">
    <property type="entry name" value="PAF-AH_p_II"/>
    <property type="match status" value="1"/>
</dbReference>
<keyword evidence="7" id="KW-1185">Reference proteome</keyword>
<gene>
    <name evidence="6" type="ORF">GCM10010394_67450</name>
</gene>
<keyword evidence="5" id="KW-0732">Signal</keyword>
<protein>
    <submittedName>
        <fullName evidence="6">Lipase</fullName>
    </submittedName>
</protein>
<evidence type="ECO:0000313" key="7">
    <source>
        <dbReference type="Proteomes" id="UP001500668"/>
    </source>
</evidence>
<dbReference type="InterPro" id="IPR029058">
    <property type="entry name" value="AB_hydrolase_fold"/>
</dbReference>
<organism evidence="6 7">
    <name type="scientific">Streptomyces crystallinus</name>
    <dbReference type="NCBI Taxonomy" id="68191"/>
    <lineage>
        <taxon>Bacteria</taxon>
        <taxon>Bacillati</taxon>
        <taxon>Actinomycetota</taxon>
        <taxon>Actinomycetes</taxon>
        <taxon>Kitasatosporales</taxon>
        <taxon>Streptomycetaceae</taxon>
        <taxon>Streptomyces</taxon>
    </lineage>
</organism>
<dbReference type="EMBL" id="BAAACA010000064">
    <property type="protein sequence ID" value="GAA0627098.1"/>
    <property type="molecule type" value="Genomic_DNA"/>
</dbReference>
<feature type="chain" id="PRO_5045948878" evidence="5">
    <location>
        <begin position="30"/>
        <end position="412"/>
    </location>
</feature>
<dbReference type="PANTHER" id="PTHR10272:SF0">
    <property type="entry name" value="PLATELET-ACTIVATING FACTOR ACETYLHYDROLASE"/>
    <property type="match status" value="1"/>
</dbReference>
<sequence length="412" mass="44881">MITPSRRTVLTAAALTATTTLLTHTPATAAPATTPARTQLPPPTGPHPVGTFSLRLVDRARRDPWEARECRELMVGVRYPARAVHGYERAPQMTPAAADAYGRSSGIGTAGTVDWRATRSHAHTHAPVARPTRPAGFPVVLYSPGASDPRTLGTTLCDELASRGYVVVMMDHTYDAQVVEFPRQRLELSVLGREYARAKEAGPEHIVALLKKVVDVRVADTRFVLDQLCHLPGPLGRLLDLGSVGMFGQSAGGFTAAQTMHDDRRIRAALNMDGVMGYTERDDDPANPSSVATDGVDRPLLLMGMDGDNHHTVASWGGAWEHSTGWHRDLTLAGSAHASFTDLQSQVPQIARQLGLPREFVVKNVGAIDPVRSVDAQKAYVSAFFDRWLRGRDDAGLLERPSRQWPEVRFVE</sequence>
<reference evidence="7" key="1">
    <citation type="journal article" date="2019" name="Int. J. Syst. Evol. Microbiol.">
        <title>The Global Catalogue of Microorganisms (GCM) 10K type strain sequencing project: providing services to taxonomists for standard genome sequencing and annotation.</title>
        <authorList>
            <consortium name="The Broad Institute Genomics Platform"/>
            <consortium name="The Broad Institute Genome Sequencing Center for Infectious Disease"/>
            <person name="Wu L."/>
            <person name="Ma J."/>
        </authorList>
    </citation>
    <scope>NUCLEOTIDE SEQUENCE [LARGE SCALE GENOMIC DNA]</scope>
    <source>
        <strain evidence="7">JCM 5067</strain>
    </source>
</reference>
<evidence type="ECO:0000256" key="2">
    <source>
        <dbReference type="ARBA" id="ARBA00022963"/>
    </source>
</evidence>
<evidence type="ECO:0000256" key="1">
    <source>
        <dbReference type="ARBA" id="ARBA00022801"/>
    </source>
</evidence>
<dbReference type="SUPFAM" id="SSF53474">
    <property type="entry name" value="alpha/beta-Hydrolases"/>
    <property type="match status" value="1"/>
</dbReference>
<keyword evidence="2" id="KW-0442">Lipid degradation</keyword>
<comment type="caution">
    <text evidence="6">The sequence shown here is derived from an EMBL/GenBank/DDBJ whole genome shotgun (WGS) entry which is preliminary data.</text>
</comment>
<proteinExistence type="predicted"/>
<evidence type="ECO:0000313" key="6">
    <source>
        <dbReference type="EMBL" id="GAA0627098.1"/>
    </source>
</evidence>
<name>A0ABP3S625_9ACTN</name>
<dbReference type="PROSITE" id="PS51318">
    <property type="entry name" value="TAT"/>
    <property type="match status" value="1"/>
</dbReference>
<evidence type="ECO:0000256" key="5">
    <source>
        <dbReference type="SAM" id="SignalP"/>
    </source>
</evidence>
<accession>A0ABP3S625</accession>
<dbReference type="Proteomes" id="UP001500668">
    <property type="component" value="Unassembled WGS sequence"/>
</dbReference>
<dbReference type="RefSeq" id="WP_344080794.1">
    <property type="nucleotide sequence ID" value="NZ_BAAACA010000064.1"/>
</dbReference>
<keyword evidence="1" id="KW-0378">Hydrolase</keyword>
<evidence type="ECO:0000256" key="4">
    <source>
        <dbReference type="SAM" id="MobiDB-lite"/>
    </source>
</evidence>
<feature type="signal peptide" evidence="5">
    <location>
        <begin position="1"/>
        <end position="29"/>
    </location>
</feature>
<keyword evidence="3" id="KW-0443">Lipid metabolism</keyword>
<feature type="compositionally biased region" description="Low complexity" evidence="4">
    <location>
        <begin position="22"/>
        <end position="39"/>
    </location>
</feature>
<dbReference type="Gene3D" id="3.40.50.1820">
    <property type="entry name" value="alpha/beta hydrolase"/>
    <property type="match status" value="1"/>
</dbReference>
<dbReference type="PANTHER" id="PTHR10272">
    <property type="entry name" value="PLATELET-ACTIVATING FACTOR ACETYLHYDROLASE"/>
    <property type="match status" value="1"/>
</dbReference>
<dbReference type="InterPro" id="IPR006311">
    <property type="entry name" value="TAT_signal"/>
</dbReference>
<evidence type="ECO:0000256" key="3">
    <source>
        <dbReference type="ARBA" id="ARBA00023098"/>
    </source>
</evidence>
<feature type="region of interest" description="Disordered" evidence="4">
    <location>
        <begin position="22"/>
        <end position="51"/>
    </location>
</feature>